<evidence type="ECO:0000259" key="1">
    <source>
        <dbReference type="Pfam" id="PF14229"/>
    </source>
</evidence>
<organism evidence="2 3">
    <name type="scientific">Siphonobacter aquaeclarae</name>
    <dbReference type="NCBI Taxonomy" id="563176"/>
    <lineage>
        <taxon>Bacteria</taxon>
        <taxon>Pseudomonadati</taxon>
        <taxon>Bacteroidota</taxon>
        <taxon>Cytophagia</taxon>
        <taxon>Cytophagales</taxon>
        <taxon>Cytophagaceae</taxon>
        <taxon>Siphonobacter</taxon>
    </lineage>
</organism>
<keyword evidence="3" id="KW-1185">Reference proteome</keyword>
<name>A0A1G9L200_9BACT</name>
<sequence>MASTVSVKELKGVSDEIAEKLKAKGISNNLDYLEASKTPADRKSLASDLGIELDLVLEIANRADLSRLHGIAGVYSDLLENAGVDTVKELARRNAENLFAKLAEVNTALQLTTRPISQELVSDIIEQAKSLPATLEY</sequence>
<feature type="domain" description="DUF4332" evidence="1">
    <location>
        <begin position="12"/>
        <end position="131"/>
    </location>
</feature>
<accession>A0A1G9L200</accession>
<dbReference type="Proteomes" id="UP000198901">
    <property type="component" value="Unassembled WGS sequence"/>
</dbReference>
<gene>
    <name evidence="2" type="ORF">SAMN04488090_1212</name>
</gene>
<reference evidence="2 3" key="1">
    <citation type="submission" date="2016-10" db="EMBL/GenBank/DDBJ databases">
        <authorList>
            <person name="de Groot N.N."/>
        </authorList>
    </citation>
    <scope>NUCLEOTIDE SEQUENCE [LARGE SCALE GENOMIC DNA]</scope>
    <source>
        <strain evidence="2 3">DSM 21668</strain>
    </source>
</reference>
<evidence type="ECO:0000313" key="2">
    <source>
        <dbReference type="EMBL" id="SDL55783.1"/>
    </source>
</evidence>
<protein>
    <recommendedName>
        <fullName evidence="1">DUF4332 domain-containing protein</fullName>
    </recommendedName>
</protein>
<dbReference type="OrthoDB" id="9794786at2"/>
<dbReference type="Pfam" id="PF14229">
    <property type="entry name" value="DUF4332"/>
    <property type="match status" value="1"/>
</dbReference>
<dbReference type="EMBL" id="FNGS01000002">
    <property type="protein sequence ID" value="SDL55783.1"/>
    <property type="molecule type" value="Genomic_DNA"/>
</dbReference>
<dbReference type="InterPro" id="IPR025567">
    <property type="entry name" value="DUF4332"/>
</dbReference>
<dbReference type="Gene3D" id="1.10.150.20">
    <property type="entry name" value="5' to 3' exonuclease, C-terminal subdomain"/>
    <property type="match status" value="1"/>
</dbReference>
<evidence type="ECO:0000313" key="3">
    <source>
        <dbReference type="Proteomes" id="UP000198901"/>
    </source>
</evidence>
<proteinExistence type="predicted"/>
<dbReference type="RefSeq" id="WP_093199079.1">
    <property type="nucleotide sequence ID" value="NZ_FNGS01000002.1"/>
</dbReference>
<dbReference type="AlphaFoldDB" id="A0A1G9L200"/>
<dbReference type="STRING" id="563176.SAMN04488090_1212"/>